<sequence length="24" mass="2706">VEVEIAAVFPKRLVPEDVPKFEPP</sequence>
<dbReference type="EMBL" id="FN655921">
    <property type="protein sequence ID" value="CBY40427.1"/>
    <property type="molecule type" value="Genomic_DNA"/>
</dbReference>
<accession>E4YY99</accession>
<organism evidence="1">
    <name type="scientific">Oikopleura dioica</name>
    <name type="common">Tunicate</name>
    <dbReference type="NCBI Taxonomy" id="34765"/>
    <lineage>
        <taxon>Eukaryota</taxon>
        <taxon>Metazoa</taxon>
        <taxon>Chordata</taxon>
        <taxon>Tunicata</taxon>
        <taxon>Appendicularia</taxon>
        <taxon>Copelata</taxon>
        <taxon>Oikopleuridae</taxon>
        <taxon>Oikopleura</taxon>
    </lineage>
</organism>
<reference evidence="1" key="1">
    <citation type="journal article" date="2010" name="Science">
        <title>Plasticity of animal genome architecture unmasked by rapid evolution of a pelagic tunicate.</title>
        <authorList>
            <person name="Denoeud F."/>
            <person name="Henriet S."/>
            <person name="Mungpakdee S."/>
            <person name="Aury J.M."/>
            <person name="Da Silva C."/>
            <person name="Brinkmann H."/>
            <person name="Mikhaleva J."/>
            <person name="Olsen L.C."/>
            <person name="Jubin C."/>
            <person name="Canestro C."/>
            <person name="Bouquet J.M."/>
            <person name="Danks G."/>
            <person name="Poulain J."/>
            <person name="Campsteijn C."/>
            <person name="Adamski M."/>
            <person name="Cross I."/>
            <person name="Yadetie F."/>
            <person name="Muffato M."/>
            <person name="Louis A."/>
            <person name="Butcher S."/>
            <person name="Tsagkogeorga G."/>
            <person name="Konrad A."/>
            <person name="Singh S."/>
            <person name="Jensen M.F."/>
            <person name="Cong E.H."/>
            <person name="Eikeseth-Otteraa H."/>
            <person name="Noel B."/>
            <person name="Anthouard V."/>
            <person name="Porcel B.M."/>
            <person name="Kachouri-Lafond R."/>
            <person name="Nishino A."/>
            <person name="Ugolini M."/>
            <person name="Chourrout P."/>
            <person name="Nishida H."/>
            <person name="Aasland R."/>
            <person name="Huzurbazar S."/>
            <person name="Westhof E."/>
            <person name="Delsuc F."/>
            <person name="Lehrach H."/>
            <person name="Reinhardt R."/>
            <person name="Weissenbach J."/>
            <person name="Roy S.W."/>
            <person name="Artiguenave F."/>
            <person name="Postlethwait J.H."/>
            <person name="Manak J.R."/>
            <person name="Thompson E.M."/>
            <person name="Jaillon O."/>
            <person name="Du Pasquier L."/>
            <person name="Boudinot P."/>
            <person name="Liberles D.A."/>
            <person name="Volff J.N."/>
            <person name="Philippe H."/>
            <person name="Lenhard B."/>
            <person name="Roest Crollius H."/>
            <person name="Wincker P."/>
            <person name="Chourrout D."/>
        </authorList>
    </citation>
    <scope>NUCLEOTIDE SEQUENCE [LARGE SCALE GENOMIC DNA]</scope>
</reference>
<protein>
    <submittedName>
        <fullName evidence="1">Uncharacterized protein</fullName>
    </submittedName>
</protein>
<name>E4YY99_OIKDI</name>
<proteinExistence type="predicted"/>
<gene>
    <name evidence="1" type="ORF">GSOID_T00022436001</name>
</gene>
<dbReference type="AlphaFoldDB" id="E4YY99"/>
<feature type="non-terminal residue" evidence="1">
    <location>
        <position position="1"/>
    </location>
</feature>
<dbReference type="Proteomes" id="UP000011014">
    <property type="component" value="Unassembled WGS sequence"/>
</dbReference>
<evidence type="ECO:0000313" key="1">
    <source>
        <dbReference type="EMBL" id="CBY40427.1"/>
    </source>
</evidence>